<dbReference type="Proteomes" id="UP000734854">
    <property type="component" value="Unassembled WGS sequence"/>
</dbReference>
<dbReference type="EMBL" id="JACMSC010000010">
    <property type="protein sequence ID" value="KAG6503225.1"/>
    <property type="molecule type" value="Genomic_DNA"/>
</dbReference>
<evidence type="ECO:0000313" key="2">
    <source>
        <dbReference type="EMBL" id="KAG6466169.1"/>
    </source>
</evidence>
<dbReference type="CDD" id="cd06578">
    <property type="entry name" value="HemD"/>
    <property type="match status" value="1"/>
</dbReference>
<accession>A0A8J5GFW2</accession>
<dbReference type="PANTHER" id="PTHR38020:SF1">
    <property type="entry name" value="UROPORPHYRINOGEN-III SYNTHASE"/>
    <property type="match status" value="1"/>
</dbReference>
<dbReference type="InterPro" id="IPR003754">
    <property type="entry name" value="4pyrrol_synth_uPrphyn_synth"/>
</dbReference>
<evidence type="ECO:0000313" key="5">
    <source>
        <dbReference type="Proteomes" id="UP000734854"/>
    </source>
</evidence>
<organism evidence="4 5">
    <name type="scientific">Zingiber officinale</name>
    <name type="common">Ginger</name>
    <name type="synonym">Amomum zingiber</name>
    <dbReference type="NCBI Taxonomy" id="94328"/>
    <lineage>
        <taxon>Eukaryota</taxon>
        <taxon>Viridiplantae</taxon>
        <taxon>Streptophyta</taxon>
        <taxon>Embryophyta</taxon>
        <taxon>Tracheophyta</taxon>
        <taxon>Spermatophyta</taxon>
        <taxon>Magnoliopsida</taxon>
        <taxon>Liliopsida</taxon>
        <taxon>Zingiberales</taxon>
        <taxon>Zingiberaceae</taxon>
        <taxon>Zingiber</taxon>
    </lineage>
</organism>
<dbReference type="OrthoDB" id="259181at2759"/>
<sequence>MGMAATAPTSALVMAAGPFLSVLQNPPLSGRLVAFTTPLTYAVRLSRLLELRGAVPLHLPTVVVNTTCRTIASLSLYLSDGALDSFSVLAFTSRTGIAAFSLALADRDCFVPLSYEGEAFTIAALGKDAELLHEEGLLSRLCRNSSRIRVLVPEIASPEGLVKAIGVGSGRRVLCPVPTVVDLEEPPVVPDFLRALEARGWVPERASAYETLWAGPLCAKGLVASEAEVDALIFTSTAEVEGLMKGLDALGWDWEKVRRRWPGMLICAHGPVTCKGVERFGVRVDVVSSKFSSFHGVIEALETKLRALTATNFIR</sequence>
<dbReference type="GO" id="GO:0033014">
    <property type="term" value="P:tetrapyrrole biosynthetic process"/>
    <property type="evidence" value="ECO:0007669"/>
    <property type="project" value="InterPro"/>
</dbReference>
<evidence type="ECO:0000313" key="3">
    <source>
        <dbReference type="EMBL" id="KAG6503225.1"/>
    </source>
</evidence>
<dbReference type="GO" id="GO:0004852">
    <property type="term" value="F:uroporphyrinogen-III synthase activity"/>
    <property type="evidence" value="ECO:0007669"/>
    <property type="project" value="InterPro"/>
</dbReference>
<name>A0A8J5GFW2_ZINOF</name>
<gene>
    <name evidence="4" type="ORF">ZIOFF_031948</name>
    <name evidence="3" type="ORF">ZIOFF_035536</name>
    <name evidence="2" type="ORF">ZIOFF_076039</name>
</gene>
<evidence type="ECO:0000313" key="4">
    <source>
        <dbReference type="EMBL" id="KAG6506621.1"/>
    </source>
</evidence>
<keyword evidence="5" id="KW-1185">Reference proteome</keyword>
<dbReference type="EMBL" id="JACMSC010000009">
    <property type="protein sequence ID" value="KAG6506621.1"/>
    <property type="molecule type" value="Genomic_DNA"/>
</dbReference>
<proteinExistence type="predicted"/>
<feature type="domain" description="Tetrapyrrole biosynthesis uroporphyrinogen III synthase" evidence="1">
    <location>
        <begin position="44"/>
        <end position="292"/>
    </location>
</feature>
<dbReference type="Pfam" id="PF02602">
    <property type="entry name" value="HEM4"/>
    <property type="match status" value="1"/>
</dbReference>
<comment type="caution">
    <text evidence="4">The sequence shown here is derived from an EMBL/GenBank/DDBJ whole genome shotgun (WGS) entry which is preliminary data.</text>
</comment>
<dbReference type="AlphaFoldDB" id="A0A8J5GFW2"/>
<reference evidence="4 5" key="1">
    <citation type="submission" date="2020-08" db="EMBL/GenBank/DDBJ databases">
        <title>Plant Genome Project.</title>
        <authorList>
            <person name="Zhang R.-G."/>
        </authorList>
    </citation>
    <scope>NUCLEOTIDE SEQUENCE [LARGE SCALE GENOMIC DNA]</scope>
    <source>
        <tissue evidence="4">Rhizome</tissue>
    </source>
</reference>
<dbReference type="EMBL" id="JACMSC010000193">
    <property type="protein sequence ID" value="KAG6466169.1"/>
    <property type="molecule type" value="Genomic_DNA"/>
</dbReference>
<protein>
    <recommendedName>
        <fullName evidence="1">Tetrapyrrole biosynthesis uroporphyrinogen III synthase domain-containing protein</fullName>
    </recommendedName>
</protein>
<dbReference type="PANTHER" id="PTHR38020">
    <property type="entry name" value="UROPORPHYRINOGEN-III SYNTHASE"/>
    <property type="match status" value="1"/>
</dbReference>
<evidence type="ECO:0000259" key="1">
    <source>
        <dbReference type="Pfam" id="PF02602"/>
    </source>
</evidence>